<feature type="region of interest" description="Disordered" evidence="1">
    <location>
        <begin position="302"/>
        <end position="321"/>
    </location>
</feature>
<feature type="compositionally biased region" description="Polar residues" evidence="1">
    <location>
        <begin position="211"/>
        <end position="223"/>
    </location>
</feature>
<dbReference type="GeneID" id="20674253"/>
<feature type="compositionally biased region" description="Basic and acidic residues" evidence="1">
    <location>
        <begin position="508"/>
        <end position="538"/>
    </location>
</feature>
<dbReference type="InParanoid" id="W4K2K4"/>
<evidence type="ECO:0000256" key="1">
    <source>
        <dbReference type="SAM" id="MobiDB-lite"/>
    </source>
</evidence>
<dbReference type="KEGG" id="hir:HETIRDRAFT_428080"/>
<feature type="compositionally biased region" description="Polar residues" evidence="1">
    <location>
        <begin position="553"/>
        <end position="562"/>
    </location>
</feature>
<feature type="compositionally biased region" description="Polar residues" evidence="1">
    <location>
        <begin position="403"/>
        <end position="428"/>
    </location>
</feature>
<feature type="compositionally biased region" description="Gly residues" evidence="1">
    <location>
        <begin position="334"/>
        <end position="353"/>
    </location>
</feature>
<dbReference type="OrthoDB" id="3268823at2759"/>
<dbReference type="EMBL" id="KI925460">
    <property type="protein sequence ID" value="ETW79585.1"/>
    <property type="molecule type" value="Genomic_DNA"/>
</dbReference>
<evidence type="ECO:0000313" key="2">
    <source>
        <dbReference type="EMBL" id="ETW79585.1"/>
    </source>
</evidence>
<protein>
    <submittedName>
        <fullName evidence="2">Uncharacterized protein</fullName>
    </submittedName>
</protein>
<accession>W4K2K4</accession>
<sequence length="618" mass="61282">MSSISHGTPPALSQNPVSTPAEEWADKTTSALGTGSTSEPVASSGVAHNIESTSASPGTEVPGAYPQEAHSRSTGTTSYAHSAGQVAHDAKGVAQGVADDVTHAIQSAGHTAAQYLPKGVVAAISPYLPGGGTLAASEHDHPHVKSLPSQELSGMQPGEKSEGVGALPGTAEETGVARLPDDRTPAPRTPSESVIPASVGDTAPRSGVAASPQTSAFGNSASRATADLPSPSSTPLNAGSMTGAAAATGGAAAAGGAIGASHFGKPGSAKAPTKSLPSTDEAIFDKDLFSPSKDVSAVSAIGTTSAQPFGSTGSGMSQKFGEAGYGAAFGTAAAGGTGLGATGPGNVGPGGIFDTGSQRFDKSPDVDAPSTTDFTSAESQQFDSTPSKGGVGAGDGRAVPSFDKSTPATHNDISDSSKGADNTANDSKQGAGGKFGGVHATQEPSRAGLGSDAGFAGAGVGTGVGASAASADKEKVRNEPPRVNLQPREWRTWQGARVGIPPSVSDVKLAEGEGAERDDDHGDDGLPHGPKVDHDRYRTSGQERGQFADVADSQDSSQAKGRSSSIVNTTGSGGSVGSHSHKAKFMDKVKGEVKIISGVLGNDHAKVEQGKLLKSGTR</sequence>
<organism evidence="2 3">
    <name type="scientific">Heterobasidion irregulare (strain TC 32-1)</name>
    <dbReference type="NCBI Taxonomy" id="747525"/>
    <lineage>
        <taxon>Eukaryota</taxon>
        <taxon>Fungi</taxon>
        <taxon>Dikarya</taxon>
        <taxon>Basidiomycota</taxon>
        <taxon>Agaricomycotina</taxon>
        <taxon>Agaricomycetes</taxon>
        <taxon>Russulales</taxon>
        <taxon>Bondarzewiaceae</taxon>
        <taxon>Heterobasidion</taxon>
        <taxon>Heterobasidion annosum species complex</taxon>
    </lineage>
</organism>
<feature type="compositionally biased region" description="Basic and acidic residues" evidence="1">
    <location>
        <begin position="471"/>
        <end position="480"/>
    </location>
</feature>
<dbReference type="RefSeq" id="XP_009548157.1">
    <property type="nucleotide sequence ID" value="XM_009549862.1"/>
</dbReference>
<gene>
    <name evidence="2" type="ORF">HETIRDRAFT_428080</name>
</gene>
<dbReference type="Proteomes" id="UP000030671">
    <property type="component" value="Unassembled WGS sequence"/>
</dbReference>
<feature type="compositionally biased region" description="Polar residues" evidence="1">
    <location>
        <begin position="1"/>
        <end position="18"/>
    </location>
</feature>
<evidence type="ECO:0000313" key="3">
    <source>
        <dbReference type="Proteomes" id="UP000030671"/>
    </source>
</evidence>
<name>W4K2K4_HETIT</name>
<dbReference type="eggNOG" id="ENOG502ST73">
    <property type="taxonomic scope" value="Eukaryota"/>
</dbReference>
<feature type="region of interest" description="Disordered" evidence="1">
    <location>
        <begin position="334"/>
        <end position="583"/>
    </location>
</feature>
<dbReference type="AlphaFoldDB" id="W4K2K4"/>
<feature type="compositionally biased region" description="Polar residues" evidence="1">
    <location>
        <begin position="369"/>
        <end position="387"/>
    </location>
</feature>
<keyword evidence="3" id="KW-1185">Reference proteome</keyword>
<feature type="region of interest" description="Disordered" evidence="1">
    <location>
        <begin position="133"/>
        <end position="243"/>
    </location>
</feature>
<reference evidence="2 3" key="1">
    <citation type="journal article" date="2012" name="New Phytol.">
        <title>Insight into trade-off between wood decay and parasitism from the genome of a fungal forest pathogen.</title>
        <authorList>
            <person name="Olson A."/>
            <person name="Aerts A."/>
            <person name="Asiegbu F."/>
            <person name="Belbahri L."/>
            <person name="Bouzid O."/>
            <person name="Broberg A."/>
            <person name="Canback B."/>
            <person name="Coutinho P.M."/>
            <person name="Cullen D."/>
            <person name="Dalman K."/>
            <person name="Deflorio G."/>
            <person name="van Diepen L.T."/>
            <person name="Dunand C."/>
            <person name="Duplessis S."/>
            <person name="Durling M."/>
            <person name="Gonthier P."/>
            <person name="Grimwood J."/>
            <person name="Fossdal C.G."/>
            <person name="Hansson D."/>
            <person name="Henrissat B."/>
            <person name="Hietala A."/>
            <person name="Himmelstrand K."/>
            <person name="Hoffmeister D."/>
            <person name="Hogberg N."/>
            <person name="James T.Y."/>
            <person name="Karlsson M."/>
            <person name="Kohler A."/>
            <person name="Kues U."/>
            <person name="Lee Y.H."/>
            <person name="Lin Y.C."/>
            <person name="Lind M."/>
            <person name="Lindquist E."/>
            <person name="Lombard V."/>
            <person name="Lucas S."/>
            <person name="Lunden K."/>
            <person name="Morin E."/>
            <person name="Murat C."/>
            <person name="Park J."/>
            <person name="Raffaello T."/>
            <person name="Rouze P."/>
            <person name="Salamov A."/>
            <person name="Schmutz J."/>
            <person name="Solheim H."/>
            <person name="Stahlberg J."/>
            <person name="Velez H."/>
            <person name="de Vries R.P."/>
            <person name="Wiebenga A."/>
            <person name="Woodward S."/>
            <person name="Yakovlev I."/>
            <person name="Garbelotto M."/>
            <person name="Martin F."/>
            <person name="Grigoriev I.V."/>
            <person name="Stenlid J."/>
        </authorList>
    </citation>
    <scope>NUCLEOTIDE SEQUENCE [LARGE SCALE GENOMIC DNA]</scope>
    <source>
        <strain evidence="2 3">TC 32-1</strain>
    </source>
</reference>
<feature type="compositionally biased region" description="Polar residues" evidence="1">
    <location>
        <begin position="302"/>
        <end position="317"/>
    </location>
</feature>
<proteinExistence type="predicted"/>
<feature type="compositionally biased region" description="Polar residues" evidence="1">
    <location>
        <begin position="27"/>
        <end position="41"/>
    </location>
</feature>
<feature type="region of interest" description="Disordered" evidence="1">
    <location>
        <begin position="1"/>
        <end position="87"/>
    </location>
</feature>
<dbReference type="HOGENOM" id="CLU_442152_0_0_1"/>